<dbReference type="Gene3D" id="1.10.10.10">
    <property type="entry name" value="Winged helix-like DNA-binding domain superfamily/Winged helix DNA-binding domain"/>
    <property type="match status" value="1"/>
</dbReference>
<dbReference type="Proteomes" id="UP001354931">
    <property type="component" value="Unassembled WGS sequence"/>
</dbReference>
<sequence length="242" mass="25627">MTLREQEVAAVFAELTGGAARDPLDTQALLATLAEGGRRLFHARGAKVAYVPGGHSPVLTDGTDPSLGSLAADAARWEEGAGYDARTTGCALVDVDVAARSARLRWPRWSPRATALGFGRATALPLQGRSGQVGALVLFTAPDKPLDEEALALVRLFAEVAGHTLTLQRELSETQVLAGQLEHALSSRVVVEQAKGILAARHGLSLDEAFAGLRGYARSHRRKLADVAREVTEGQLPELLAQ</sequence>
<protein>
    <submittedName>
        <fullName evidence="4">ANTAR domain-containing protein</fullName>
    </submittedName>
</protein>
<dbReference type="InterPro" id="IPR005561">
    <property type="entry name" value="ANTAR"/>
</dbReference>
<dbReference type="InterPro" id="IPR012074">
    <property type="entry name" value="GAF_ANTAR"/>
</dbReference>
<dbReference type="SUPFAM" id="SSF52172">
    <property type="entry name" value="CheY-like"/>
    <property type="match status" value="1"/>
</dbReference>
<keyword evidence="5" id="KW-1185">Reference proteome</keyword>
<reference evidence="4 5" key="1">
    <citation type="submission" date="2022-10" db="EMBL/GenBank/DDBJ databases">
        <authorList>
            <person name="Xie J."/>
            <person name="Shen N."/>
        </authorList>
    </citation>
    <scope>NUCLEOTIDE SEQUENCE [LARGE SCALE GENOMIC DNA]</scope>
    <source>
        <strain evidence="4 5">YIM65594</strain>
    </source>
</reference>
<comment type="caution">
    <text evidence="4">The sequence shown here is derived from an EMBL/GenBank/DDBJ whole genome shotgun (WGS) entry which is preliminary data.</text>
</comment>
<dbReference type="SMART" id="SM01012">
    <property type="entry name" value="ANTAR"/>
    <property type="match status" value="1"/>
</dbReference>
<dbReference type="InterPro" id="IPR036388">
    <property type="entry name" value="WH-like_DNA-bd_sf"/>
</dbReference>
<evidence type="ECO:0000256" key="2">
    <source>
        <dbReference type="ARBA" id="ARBA00023163"/>
    </source>
</evidence>
<feature type="domain" description="ANTAR" evidence="3">
    <location>
        <begin position="171"/>
        <end position="232"/>
    </location>
</feature>
<keyword evidence="1" id="KW-0805">Transcription regulation</keyword>
<dbReference type="RefSeq" id="WP_326022853.1">
    <property type="nucleotide sequence ID" value="NZ_JAOZYC010000185.1"/>
</dbReference>
<evidence type="ECO:0000259" key="3">
    <source>
        <dbReference type="PROSITE" id="PS50921"/>
    </source>
</evidence>
<gene>
    <name evidence="4" type="ORF">OKJ99_37470</name>
</gene>
<evidence type="ECO:0000256" key="1">
    <source>
        <dbReference type="ARBA" id="ARBA00023015"/>
    </source>
</evidence>
<dbReference type="SUPFAM" id="SSF55781">
    <property type="entry name" value="GAF domain-like"/>
    <property type="match status" value="1"/>
</dbReference>
<dbReference type="EMBL" id="JAOZYC010000185">
    <property type="protein sequence ID" value="MEB8343196.1"/>
    <property type="molecule type" value="Genomic_DNA"/>
</dbReference>
<accession>A0ABU6FGL9</accession>
<dbReference type="InterPro" id="IPR029016">
    <property type="entry name" value="GAF-like_dom_sf"/>
</dbReference>
<organism evidence="4 5">
    <name type="scientific">Streptomyces endophyticus</name>
    <dbReference type="NCBI Taxonomy" id="714166"/>
    <lineage>
        <taxon>Bacteria</taxon>
        <taxon>Bacillati</taxon>
        <taxon>Actinomycetota</taxon>
        <taxon>Actinomycetes</taxon>
        <taxon>Kitasatosporales</taxon>
        <taxon>Streptomycetaceae</taxon>
        <taxon>Streptomyces</taxon>
    </lineage>
</organism>
<dbReference type="Gene3D" id="3.30.450.40">
    <property type="match status" value="1"/>
</dbReference>
<dbReference type="InterPro" id="IPR011006">
    <property type="entry name" value="CheY-like_superfamily"/>
</dbReference>
<dbReference type="PROSITE" id="PS50921">
    <property type="entry name" value="ANTAR"/>
    <property type="match status" value="1"/>
</dbReference>
<dbReference type="Pfam" id="PF03861">
    <property type="entry name" value="ANTAR"/>
    <property type="match status" value="1"/>
</dbReference>
<evidence type="ECO:0000313" key="5">
    <source>
        <dbReference type="Proteomes" id="UP001354931"/>
    </source>
</evidence>
<proteinExistence type="predicted"/>
<evidence type="ECO:0000313" key="4">
    <source>
        <dbReference type="EMBL" id="MEB8343196.1"/>
    </source>
</evidence>
<name>A0ABU6FGL9_9ACTN</name>
<dbReference type="PIRSF" id="PIRSF036625">
    <property type="entry name" value="GAF_ANTAR"/>
    <property type="match status" value="1"/>
</dbReference>
<keyword evidence="2" id="KW-0804">Transcription</keyword>